<keyword evidence="3" id="KW-1185">Reference proteome</keyword>
<accession>A0ABQ9ELY1</accession>
<gene>
    <name evidence="2" type="ORF">KUTeg_016807</name>
</gene>
<proteinExistence type="predicted"/>
<protein>
    <recommendedName>
        <fullName evidence="1">Protein kinase domain-containing protein</fullName>
    </recommendedName>
</protein>
<dbReference type="InterPro" id="IPR000719">
    <property type="entry name" value="Prot_kinase_dom"/>
</dbReference>
<organism evidence="2 3">
    <name type="scientific">Tegillarca granosa</name>
    <name type="common">Malaysian cockle</name>
    <name type="synonym">Anadara granosa</name>
    <dbReference type="NCBI Taxonomy" id="220873"/>
    <lineage>
        <taxon>Eukaryota</taxon>
        <taxon>Metazoa</taxon>
        <taxon>Spiralia</taxon>
        <taxon>Lophotrochozoa</taxon>
        <taxon>Mollusca</taxon>
        <taxon>Bivalvia</taxon>
        <taxon>Autobranchia</taxon>
        <taxon>Pteriomorphia</taxon>
        <taxon>Arcoida</taxon>
        <taxon>Arcoidea</taxon>
        <taxon>Arcidae</taxon>
        <taxon>Tegillarca</taxon>
    </lineage>
</organism>
<comment type="caution">
    <text evidence="2">The sequence shown here is derived from an EMBL/GenBank/DDBJ whole genome shotgun (WGS) entry which is preliminary data.</text>
</comment>
<evidence type="ECO:0000313" key="2">
    <source>
        <dbReference type="EMBL" id="KAJ8306262.1"/>
    </source>
</evidence>
<dbReference type="InterPro" id="IPR011009">
    <property type="entry name" value="Kinase-like_dom_sf"/>
</dbReference>
<evidence type="ECO:0000259" key="1">
    <source>
        <dbReference type="PROSITE" id="PS50011"/>
    </source>
</evidence>
<dbReference type="EMBL" id="JARBDR010000813">
    <property type="protein sequence ID" value="KAJ8306262.1"/>
    <property type="molecule type" value="Genomic_DNA"/>
</dbReference>
<dbReference type="Gene3D" id="3.30.200.20">
    <property type="entry name" value="Phosphorylase Kinase, domain 1"/>
    <property type="match status" value="1"/>
</dbReference>
<sequence>MVTGNIRFLAIHSQAIRTAGWPNQEVFYFMISQPVSNDCCLVAIKILDTRKIKDGYMRENLHREANILGQLRHPNIIRLY</sequence>
<dbReference type="PROSITE" id="PS50011">
    <property type="entry name" value="PROTEIN_KINASE_DOM"/>
    <property type="match status" value="1"/>
</dbReference>
<evidence type="ECO:0000313" key="3">
    <source>
        <dbReference type="Proteomes" id="UP001217089"/>
    </source>
</evidence>
<feature type="domain" description="Protein kinase" evidence="1">
    <location>
        <begin position="1"/>
        <end position="80"/>
    </location>
</feature>
<reference evidence="2 3" key="1">
    <citation type="submission" date="2022-12" db="EMBL/GenBank/DDBJ databases">
        <title>Chromosome-level genome of Tegillarca granosa.</title>
        <authorList>
            <person name="Kim J."/>
        </authorList>
    </citation>
    <scope>NUCLEOTIDE SEQUENCE [LARGE SCALE GENOMIC DNA]</scope>
    <source>
        <strain evidence="2">Teg-2019</strain>
        <tissue evidence="2">Adductor muscle</tissue>
    </source>
</reference>
<name>A0ABQ9ELY1_TEGGR</name>
<dbReference type="SUPFAM" id="SSF56112">
    <property type="entry name" value="Protein kinase-like (PK-like)"/>
    <property type="match status" value="1"/>
</dbReference>
<dbReference type="Proteomes" id="UP001217089">
    <property type="component" value="Unassembled WGS sequence"/>
</dbReference>